<organism evidence="5 6">
    <name type="scientific">Westerdykella ornata</name>
    <dbReference type="NCBI Taxonomy" id="318751"/>
    <lineage>
        <taxon>Eukaryota</taxon>
        <taxon>Fungi</taxon>
        <taxon>Dikarya</taxon>
        <taxon>Ascomycota</taxon>
        <taxon>Pezizomycotina</taxon>
        <taxon>Dothideomycetes</taxon>
        <taxon>Pleosporomycetidae</taxon>
        <taxon>Pleosporales</taxon>
        <taxon>Sporormiaceae</taxon>
        <taxon>Westerdykella</taxon>
    </lineage>
</organism>
<sequence length="266" mass="28310">MAHPNRLKNAHILVFGGTSGIGFAVASLALSNNARVTISGSTQEKVDSKVALLRSIYPSLPAERVTGYALNLADTQNLEENLKEFFEKVTNGGQNKVNHVAFTAGDALRIASIPEITFDQIYPAFHVRFAAPVIIAKLLSTGKYMPQSPDSSLTLTAGVNVQKPRPGWAVVAASGAAIEGLARGLAVDLAPIRVNTVSPGAIDTELLRGATGNLGEDVKNDLWKRLTLTGRIGRPEDAAEAYAWFMRDGFATGTRAETNGGRLLKD</sequence>
<comment type="similarity">
    <text evidence="1">Belongs to the short-chain dehydrogenases/reductases (SDR) family.</text>
</comment>
<name>A0A6A6JYI4_WESOR</name>
<dbReference type="SUPFAM" id="SSF51735">
    <property type="entry name" value="NAD(P)-binding Rossmann-fold domains"/>
    <property type="match status" value="1"/>
</dbReference>
<dbReference type="InterPro" id="IPR057571">
    <property type="entry name" value="SDR_PhqE-like"/>
</dbReference>
<dbReference type="PANTHER" id="PTHR43477">
    <property type="entry name" value="DIHYDROANTICAPSIN 7-DEHYDROGENASE"/>
    <property type="match status" value="1"/>
</dbReference>
<evidence type="ECO:0000313" key="6">
    <source>
        <dbReference type="Proteomes" id="UP000800097"/>
    </source>
</evidence>
<dbReference type="InterPro" id="IPR036291">
    <property type="entry name" value="NAD(P)-bd_dom_sf"/>
</dbReference>
<keyword evidence="6" id="KW-1185">Reference proteome</keyword>
<dbReference type="CDD" id="cd05233">
    <property type="entry name" value="SDR_c"/>
    <property type="match status" value="1"/>
</dbReference>
<dbReference type="OrthoDB" id="294295at2759"/>
<reference evidence="5" key="1">
    <citation type="journal article" date="2020" name="Stud. Mycol.">
        <title>101 Dothideomycetes genomes: a test case for predicting lifestyles and emergence of pathogens.</title>
        <authorList>
            <person name="Haridas S."/>
            <person name="Albert R."/>
            <person name="Binder M."/>
            <person name="Bloem J."/>
            <person name="Labutti K."/>
            <person name="Salamov A."/>
            <person name="Andreopoulos B."/>
            <person name="Baker S."/>
            <person name="Barry K."/>
            <person name="Bills G."/>
            <person name="Bluhm B."/>
            <person name="Cannon C."/>
            <person name="Castanera R."/>
            <person name="Culley D."/>
            <person name="Daum C."/>
            <person name="Ezra D."/>
            <person name="Gonzalez J."/>
            <person name="Henrissat B."/>
            <person name="Kuo A."/>
            <person name="Liang C."/>
            <person name="Lipzen A."/>
            <person name="Lutzoni F."/>
            <person name="Magnuson J."/>
            <person name="Mondo S."/>
            <person name="Nolan M."/>
            <person name="Ohm R."/>
            <person name="Pangilinan J."/>
            <person name="Park H.-J."/>
            <person name="Ramirez L."/>
            <person name="Alfaro M."/>
            <person name="Sun H."/>
            <person name="Tritt A."/>
            <person name="Yoshinaga Y."/>
            <person name="Zwiers L.-H."/>
            <person name="Turgeon B."/>
            <person name="Goodwin S."/>
            <person name="Spatafora J."/>
            <person name="Crous P."/>
            <person name="Grigoriev I."/>
        </authorList>
    </citation>
    <scope>NUCLEOTIDE SEQUENCE</scope>
    <source>
        <strain evidence="5">CBS 379.55</strain>
    </source>
</reference>
<dbReference type="RefSeq" id="XP_033658821.1">
    <property type="nucleotide sequence ID" value="XM_033800547.1"/>
</dbReference>
<evidence type="ECO:0000313" key="5">
    <source>
        <dbReference type="EMBL" id="KAF2281284.1"/>
    </source>
</evidence>
<feature type="transmembrane region" description="Helical" evidence="4">
    <location>
        <begin position="12"/>
        <end position="30"/>
    </location>
</feature>
<dbReference type="Pfam" id="PF23441">
    <property type="entry name" value="SDR"/>
    <property type="match status" value="1"/>
</dbReference>
<proteinExistence type="inferred from homology"/>
<keyword evidence="4" id="KW-1133">Transmembrane helix</keyword>
<gene>
    <name evidence="5" type="ORF">EI97DRAFT_454490</name>
</gene>
<evidence type="ECO:0000256" key="4">
    <source>
        <dbReference type="SAM" id="Phobius"/>
    </source>
</evidence>
<dbReference type="PANTHER" id="PTHR43477:SF1">
    <property type="entry name" value="DIHYDROANTICAPSIN 7-DEHYDROGENASE"/>
    <property type="match status" value="1"/>
</dbReference>
<dbReference type="PRINTS" id="PR00081">
    <property type="entry name" value="GDHRDH"/>
</dbReference>
<dbReference type="InterPro" id="IPR051122">
    <property type="entry name" value="SDR_DHRS6-like"/>
</dbReference>
<evidence type="ECO:0000256" key="2">
    <source>
        <dbReference type="ARBA" id="ARBA00022857"/>
    </source>
</evidence>
<dbReference type="AlphaFoldDB" id="A0A6A6JYI4"/>
<evidence type="ECO:0000256" key="1">
    <source>
        <dbReference type="ARBA" id="ARBA00006484"/>
    </source>
</evidence>
<protein>
    <submittedName>
        <fullName evidence="5">NAD(P)-binding protein</fullName>
    </submittedName>
</protein>
<dbReference type="EMBL" id="ML986484">
    <property type="protein sequence ID" value="KAF2281284.1"/>
    <property type="molecule type" value="Genomic_DNA"/>
</dbReference>
<keyword evidence="2" id="KW-0521">NADP</keyword>
<dbReference type="GO" id="GO:0016491">
    <property type="term" value="F:oxidoreductase activity"/>
    <property type="evidence" value="ECO:0007669"/>
    <property type="project" value="UniProtKB-KW"/>
</dbReference>
<dbReference type="GeneID" id="54553722"/>
<dbReference type="Gene3D" id="3.40.50.720">
    <property type="entry name" value="NAD(P)-binding Rossmann-like Domain"/>
    <property type="match status" value="1"/>
</dbReference>
<dbReference type="InterPro" id="IPR002347">
    <property type="entry name" value="SDR_fam"/>
</dbReference>
<keyword evidence="4" id="KW-0812">Transmembrane</keyword>
<dbReference type="Proteomes" id="UP000800097">
    <property type="component" value="Unassembled WGS sequence"/>
</dbReference>
<evidence type="ECO:0000256" key="3">
    <source>
        <dbReference type="ARBA" id="ARBA00023002"/>
    </source>
</evidence>
<keyword evidence="3" id="KW-0560">Oxidoreductase</keyword>
<accession>A0A6A6JYI4</accession>
<keyword evidence="4" id="KW-0472">Membrane</keyword>